<protein>
    <submittedName>
        <fullName evidence="2">CRP-like cAMP-binding protein</fullName>
    </submittedName>
</protein>
<dbReference type="CDD" id="cd00038">
    <property type="entry name" value="CAP_ED"/>
    <property type="match status" value="1"/>
</dbReference>
<dbReference type="InterPro" id="IPR000595">
    <property type="entry name" value="cNMP-bd_dom"/>
</dbReference>
<reference evidence="2 3" key="1">
    <citation type="submission" date="2018-06" db="EMBL/GenBank/DDBJ databases">
        <title>Genomic Encyclopedia of Archaeal and Bacterial Type Strains, Phase II (KMG-II): from individual species to whole genera.</title>
        <authorList>
            <person name="Goeker M."/>
        </authorList>
    </citation>
    <scope>NUCLEOTIDE SEQUENCE [LARGE SCALE GENOMIC DNA]</scope>
    <source>
        <strain evidence="2 3">DSM 29821</strain>
    </source>
</reference>
<dbReference type="InterPro" id="IPR014710">
    <property type="entry name" value="RmlC-like_jellyroll"/>
</dbReference>
<feature type="domain" description="Cyclic nucleotide-binding" evidence="1">
    <location>
        <begin position="31"/>
        <end position="119"/>
    </location>
</feature>
<evidence type="ECO:0000259" key="1">
    <source>
        <dbReference type="Pfam" id="PF00027"/>
    </source>
</evidence>
<comment type="caution">
    <text evidence="2">The sequence shown here is derived from an EMBL/GenBank/DDBJ whole genome shotgun (WGS) entry which is preliminary data.</text>
</comment>
<dbReference type="RefSeq" id="WP_111592928.1">
    <property type="nucleotide sequence ID" value="NZ_QLMA01000004.1"/>
</dbReference>
<dbReference type="Gene3D" id="2.60.120.10">
    <property type="entry name" value="Jelly Rolls"/>
    <property type="match status" value="1"/>
</dbReference>
<dbReference type="EMBL" id="QLMA01000004">
    <property type="protein sequence ID" value="RAJ82284.1"/>
    <property type="molecule type" value="Genomic_DNA"/>
</dbReference>
<evidence type="ECO:0000313" key="3">
    <source>
        <dbReference type="Proteomes" id="UP000249819"/>
    </source>
</evidence>
<organism evidence="2 3">
    <name type="scientific">Chitinophaga dinghuensis</name>
    <dbReference type="NCBI Taxonomy" id="1539050"/>
    <lineage>
        <taxon>Bacteria</taxon>
        <taxon>Pseudomonadati</taxon>
        <taxon>Bacteroidota</taxon>
        <taxon>Chitinophagia</taxon>
        <taxon>Chitinophagales</taxon>
        <taxon>Chitinophagaceae</taxon>
        <taxon>Chitinophaga</taxon>
    </lineage>
</organism>
<sequence length="196" mass="22673">MHEDAIVKNLRRHIDPTKEETAAFLSLAMARTVKRKELLLQEGDVARQQFFVMEGCLRTYTIDATGKEHVLMFAPEDWWCSGDLYSFLSGQKSVNNLEALEATTLLQISKDNLDILYEQAPIFERFFRILFQNAFVFHQTRISANLSQPAEGRYELFSNAYPGLETRIPQKYIASYIGVTPEFFSQMKANKMRKKT</sequence>
<gene>
    <name evidence="2" type="ORF">CLV59_104509</name>
</gene>
<dbReference type="SUPFAM" id="SSF51206">
    <property type="entry name" value="cAMP-binding domain-like"/>
    <property type="match status" value="1"/>
</dbReference>
<dbReference type="Pfam" id="PF00027">
    <property type="entry name" value="cNMP_binding"/>
    <property type="match status" value="1"/>
</dbReference>
<dbReference type="InterPro" id="IPR018490">
    <property type="entry name" value="cNMP-bd_dom_sf"/>
</dbReference>
<dbReference type="OrthoDB" id="9152304at2"/>
<proteinExistence type="predicted"/>
<keyword evidence="3" id="KW-1185">Reference proteome</keyword>
<dbReference type="Proteomes" id="UP000249819">
    <property type="component" value="Unassembled WGS sequence"/>
</dbReference>
<accession>A0A327W2L8</accession>
<evidence type="ECO:0000313" key="2">
    <source>
        <dbReference type="EMBL" id="RAJ82284.1"/>
    </source>
</evidence>
<name>A0A327W2L8_9BACT</name>
<dbReference type="AlphaFoldDB" id="A0A327W2L8"/>